<comment type="similarity">
    <text evidence="1">Belongs to the GerABKA family.</text>
</comment>
<evidence type="ECO:0000256" key="3">
    <source>
        <dbReference type="SAM" id="Phobius"/>
    </source>
</evidence>
<feature type="transmembrane region" description="Helical" evidence="3">
    <location>
        <begin position="424"/>
        <end position="447"/>
    </location>
</feature>
<evidence type="ECO:0000256" key="2">
    <source>
        <dbReference type="ARBA" id="ARBA00023136"/>
    </source>
</evidence>
<dbReference type="AlphaFoldDB" id="A0A7I8D6Q2"/>
<accession>A0A7I8D6Q2</accession>
<evidence type="ECO:0000256" key="1">
    <source>
        <dbReference type="ARBA" id="ARBA00005278"/>
    </source>
</evidence>
<keyword evidence="3" id="KW-1133">Transmembrane helix</keyword>
<sequence>MPHIQTNTDIPPSDQKLALEKKLEENLQFFSKALSIGKSYDVVLRKMEFAGKDFGILYINGFVKDHILSDILRYLSTLEREQLVSDVLQNLLSTYMAHIQVSAVKTTAEVVSAVLTGQTAFLIDTIDQALIVDARQYPNRTPEEPDLEKVVRGARDGFVETLVINTVMTRRRIRDPRLIFENMKIGVRSKTDIAVAYIQDVADPNLVKEIKQRLEKIEVDGIPMAEKSVEEFLVQKGWNPYPVVRYTERPDVAAIHLLEGHVLIYVDTSPSVMITPATFFHHLQHAEEYRNNPAVGGYIRMVRLFAVLASVFLVPLWLLFAVFHRDWLPHGLTFIGPEKSAKVPIALQFILADLGLDMMRMAAIHTPTPLATAMGLIAAVLIGQIAVGVGLFNNETILYLAIAVLGMYATPSYEVGMANRLIRLGLIVAVWAFKLPGLIIGVGLWMLLLFTTQSVGRPYMWPLFPLEIGAFLDLFIRSPIQRINKRPAIVRPQDPDRQPN</sequence>
<evidence type="ECO:0000313" key="5">
    <source>
        <dbReference type="Proteomes" id="UP000593802"/>
    </source>
</evidence>
<dbReference type="EMBL" id="AP023366">
    <property type="protein sequence ID" value="BCJ85808.1"/>
    <property type="molecule type" value="Genomic_DNA"/>
</dbReference>
<dbReference type="PIRSF" id="PIRSF005690">
    <property type="entry name" value="GerBA"/>
    <property type="match status" value="1"/>
</dbReference>
<dbReference type="Pfam" id="PF03323">
    <property type="entry name" value="GerA"/>
    <property type="match status" value="1"/>
</dbReference>
<dbReference type="PANTHER" id="PTHR22550">
    <property type="entry name" value="SPORE GERMINATION PROTEIN"/>
    <property type="match status" value="1"/>
</dbReference>
<keyword evidence="5" id="KW-1185">Reference proteome</keyword>
<dbReference type="PANTHER" id="PTHR22550:SF9">
    <property type="entry name" value="STAGE V SPORULATION PROTEIN AF"/>
    <property type="match status" value="1"/>
</dbReference>
<dbReference type="GO" id="GO:0009847">
    <property type="term" value="P:spore germination"/>
    <property type="evidence" value="ECO:0007669"/>
    <property type="project" value="InterPro"/>
</dbReference>
<protein>
    <submittedName>
        <fullName evidence="4">Spore germination protein</fullName>
    </submittedName>
</protein>
<dbReference type="Proteomes" id="UP000593802">
    <property type="component" value="Chromosome"/>
</dbReference>
<dbReference type="KEGG" id="eff:skT53_07930"/>
<dbReference type="GO" id="GO:0016020">
    <property type="term" value="C:membrane"/>
    <property type="evidence" value="ECO:0007669"/>
    <property type="project" value="InterPro"/>
</dbReference>
<dbReference type="InterPro" id="IPR050768">
    <property type="entry name" value="UPF0353/GerABKA_families"/>
</dbReference>
<organism evidence="4 5">
    <name type="scientific">Effusibacillus dendaii</name>
    <dbReference type="NCBI Taxonomy" id="2743772"/>
    <lineage>
        <taxon>Bacteria</taxon>
        <taxon>Bacillati</taxon>
        <taxon>Bacillota</taxon>
        <taxon>Bacilli</taxon>
        <taxon>Bacillales</taxon>
        <taxon>Alicyclobacillaceae</taxon>
        <taxon>Effusibacillus</taxon>
    </lineage>
</organism>
<feature type="transmembrane region" description="Helical" evidence="3">
    <location>
        <begin position="304"/>
        <end position="323"/>
    </location>
</feature>
<dbReference type="RefSeq" id="WP_200759881.1">
    <property type="nucleotide sequence ID" value="NZ_AP023366.1"/>
</dbReference>
<keyword evidence="2 3" id="KW-0472">Membrane</keyword>
<proteinExistence type="inferred from homology"/>
<gene>
    <name evidence="4" type="ORF">skT53_07930</name>
</gene>
<name>A0A7I8D6Q2_9BACL</name>
<keyword evidence="3" id="KW-0812">Transmembrane</keyword>
<evidence type="ECO:0000313" key="4">
    <source>
        <dbReference type="EMBL" id="BCJ85808.1"/>
    </source>
</evidence>
<reference evidence="4 5" key="1">
    <citation type="submission" date="2020-08" db="EMBL/GenBank/DDBJ databases">
        <title>Complete Genome Sequence of Effusibacillus dendaii Strain skT53, Isolated from Farmland soil.</title>
        <authorList>
            <person name="Konishi T."/>
            <person name="Kawasaki H."/>
        </authorList>
    </citation>
    <scope>NUCLEOTIDE SEQUENCE [LARGE SCALE GENOMIC DNA]</scope>
    <source>
        <strain evidence="5">skT53</strain>
    </source>
</reference>
<feature type="transmembrane region" description="Helical" evidence="3">
    <location>
        <begin position="397"/>
        <end position="417"/>
    </location>
</feature>
<feature type="transmembrane region" description="Helical" evidence="3">
    <location>
        <begin position="370"/>
        <end position="391"/>
    </location>
</feature>
<dbReference type="InterPro" id="IPR004995">
    <property type="entry name" value="Spore_Ger"/>
</dbReference>